<comment type="caution">
    <text evidence="1">The sequence shown here is derived from an EMBL/GenBank/DDBJ whole genome shotgun (WGS) entry which is preliminary data.</text>
</comment>
<dbReference type="Pfam" id="PF13489">
    <property type="entry name" value="Methyltransf_23"/>
    <property type="match status" value="1"/>
</dbReference>
<evidence type="ECO:0000313" key="1">
    <source>
        <dbReference type="EMBL" id="NNJ26225.1"/>
    </source>
</evidence>
<keyword evidence="1" id="KW-0808">Transferase</keyword>
<keyword evidence="2" id="KW-1185">Reference proteome</keyword>
<dbReference type="Gene3D" id="3.40.50.150">
    <property type="entry name" value="Vaccinia Virus protein VP39"/>
    <property type="match status" value="1"/>
</dbReference>
<gene>
    <name evidence="1" type="primary">ubiG_1</name>
    <name evidence="1" type="ORF">LzC2_23060</name>
</gene>
<dbReference type="EC" id="2.1.1.222" evidence="1"/>
<reference evidence="1 2" key="1">
    <citation type="journal article" date="2020" name="Syst. Appl. Microbiol.">
        <title>Alienimonas chondri sp. nov., a novel planctomycete isolated from the biofilm of the red alga Chondrus crispus.</title>
        <authorList>
            <person name="Vitorino I."/>
            <person name="Albuquerque L."/>
            <person name="Wiegand S."/>
            <person name="Kallscheuer N."/>
            <person name="da Costa M.S."/>
            <person name="Lobo-da-Cunha A."/>
            <person name="Jogler C."/>
            <person name="Lage O.M."/>
        </authorList>
    </citation>
    <scope>NUCLEOTIDE SEQUENCE [LARGE SCALE GENOMIC DNA]</scope>
    <source>
        <strain evidence="1 2">LzC2</strain>
    </source>
</reference>
<dbReference type="SUPFAM" id="SSF53335">
    <property type="entry name" value="S-adenosyl-L-methionine-dependent methyltransferases"/>
    <property type="match status" value="1"/>
</dbReference>
<name>A0ABX1VFE3_9PLAN</name>
<accession>A0ABX1VFE3</accession>
<dbReference type="EMBL" id="WTPX01000067">
    <property type="protein sequence ID" value="NNJ26225.1"/>
    <property type="molecule type" value="Genomic_DNA"/>
</dbReference>
<dbReference type="GO" id="GO:0032259">
    <property type="term" value="P:methylation"/>
    <property type="evidence" value="ECO:0007669"/>
    <property type="project" value="UniProtKB-KW"/>
</dbReference>
<proteinExistence type="predicted"/>
<sequence length="342" mass="37911">MLSSTQSIAAPRIPPLRASDPLSEAGGEVSCPACKSVRCSVVSACRRLSDSSATSMAEAPLFLSQEKSCLLRCRRCELHFRWPSASTAELSSVYRALPAGRWNYQTESIHSWEIARAEIEELAREGSVESKPRILDIGAFDGAFLATLPEGWCRSAIEPGEAARGRLEEQGITVVADLLREPSAENRGIYDVATMLDVFEHVPEPDAALRHALAYLRPGGQLLVSTGNAAHWSWRLLEGDHWYLNTPQHIVFGTPGYFRGAADRLGCRLVRVTRHAHRRVGTAERGRQVAETLHYGLRRQSRLTCKIAGFIQRVPGLIYLTHRTHGPYAPGLRDHLFVVLEK</sequence>
<evidence type="ECO:0000313" key="2">
    <source>
        <dbReference type="Proteomes" id="UP000609651"/>
    </source>
</evidence>
<dbReference type="CDD" id="cd02440">
    <property type="entry name" value="AdoMet_MTases"/>
    <property type="match status" value="1"/>
</dbReference>
<dbReference type="Proteomes" id="UP000609651">
    <property type="component" value="Unassembled WGS sequence"/>
</dbReference>
<keyword evidence="1" id="KW-0489">Methyltransferase</keyword>
<dbReference type="InterPro" id="IPR029063">
    <property type="entry name" value="SAM-dependent_MTases_sf"/>
</dbReference>
<organism evidence="1 2">
    <name type="scientific">Alienimonas chondri</name>
    <dbReference type="NCBI Taxonomy" id="2681879"/>
    <lineage>
        <taxon>Bacteria</taxon>
        <taxon>Pseudomonadati</taxon>
        <taxon>Planctomycetota</taxon>
        <taxon>Planctomycetia</taxon>
        <taxon>Planctomycetales</taxon>
        <taxon>Planctomycetaceae</taxon>
        <taxon>Alienimonas</taxon>
    </lineage>
</organism>
<protein>
    <submittedName>
        <fullName evidence="1">Ubiquinone biosynthesis O-methyltransferase</fullName>
        <ecNumber evidence="1">2.1.1.222</ecNumber>
    </submittedName>
</protein>
<keyword evidence="1" id="KW-0830">Ubiquinone</keyword>
<dbReference type="GO" id="GO:0102208">
    <property type="term" value="F:2-polyprenyl-6-hydroxyphenol methylase activity"/>
    <property type="evidence" value="ECO:0007669"/>
    <property type="project" value="UniProtKB-EC"/>
</dbReference>